<gene>
    <name evidence="3" type="ORF">Cvel_17016</name>
</gene>
<keyword evidence="2" id="KW-0812">Transmembrane</keyword>
<feature type="compositionally biased region" description="Basic and acidic residues" evidence="1">
    <location>
        <begin position="104"/>
        <end position="113"/>
    </location>
</feature>
<evidence type="ECO:0000313" key="3">
    <source>
        <dbReference type="EMBL" id="CEM12840.1"/>
    </source>
</evidence>
<dbReference type="EMBL" id="CDMZ01000372">
    <property type="protein sequence ID" value="CEM12840.1"/>
    <property type="molecule type" value="Genomic_DNA"/>
</dbReference>
<feature type="transmembrane region" description="Helical" evidence="2">
    <location>
        <begin position="6"/>
        <end position="26"/>
    </location>
</feature>
<dbReference type="VEuPathDB" id="CryptoDB:Cvel_17016"/>
<feature type="compositionally biased region" description="Basic and acidic residues" evidence="1">
    <location>
        <begin position="182"/>
        <end position="198"/>
    </location>
</feature>
<name>A0A0G4FIB3_9ALVE</name>
<sequence>MESDLWRLGVLLLQILAAVFASVLVWKFASTSEKGSQSANKRKKKAKKKAAEKGSGGEAPAVTATGRQPPDAVQNEAKATNEGEEGSSNSKLEASQEAAGNLRANEEASSSHEEGEEDESEDEEGGGQEVLSAFHSDTHWAVAGKKPQPAKPVKRTAPRPQPKQETQLTEKQRKNRLKAEKKKQEKAYTEAVQKDRLSSYRSQQMTAQDRDERRRHFGIVGPYT</sequence>
<protein>
    <submittedName>
        <fullName evidence="3">Uncharacterized protein</fullName>
    </submittedName>
</protein>
<feature type="compositionally biased region" description="Acidic residues" evidence="1">
    <location>
        <begin position="114"/>
        <end position="126"/>
    </location>
</feature>
<proteinExistence type="predicted"/>
<feature type="region of interest" description="Disordered" evidence="1">
    <location>
        <begin position="31"/>
        <end position="224"/>
    </location>
</feature>
<reference evidence="3" key="1">
    <citation type="submission" date="2014-11" db="EMBL/GenBank/DDBJ databases">
        <authorList>
            <person name="Otto D Thomas"/>
            <person name="Naeem Raeece"/>
        </authorList>
    </citation>
    <scope>NUCLEOTIDE SEQUENCE</scope>
</reference>
<organism evidence="3">
    <name type="scientific">Chromera velia CCMP2878</name>
    <dbReference type="NCBI Taxonomy" id="1169474"/>
    <lineage>
        <taxon>Eukaryota</taxon>
        <taxon>Sar</taxon>
        <taxon>Alveolata</taxon>
        <taxon>Colpodellida</taxon>
        <taxon>Chromeraceae</taxon>
        <taxon>Chromera</taxon>
    </lineage>
</organism>
<keyword evidence="2" id="KW-1133">Transmembrane helix</keyword>
<feature type="compositionally biased region" description="Basic residues" evidence="1">
    <location>
        <begin position="40"/>
        <end position="50"/>
    </location>
</feature>
<keyword evidence="2" id="KW-0472">Membrane</keyword>
<evidence type="ECO:0000256" key="2">
    <source>
        <dbReference type="SAM" id="Phobius"/>
    </source>
</evidence>
<accession>A0A0G4FIB3</accession>
<dbReference type="AlphaFoldDB" id="A0A0G4FIB3"/>
<evidence type="ECO:0000256" key="1">
    <source>
        <dbReference type="SAM" id="MobiDB-lite"/>
    </source>
</evidence>